<name>A0ABN8J830_9NEOP</name>
<evidence type="ECO:0000256" key="1">
    <source>
        <dbReference type="SAM" id="MobiDB-lite"/>
    </source>
</evidence>
<evidence type="ECO:0000313" key="2">
    <source>
        <dbReference type="EMBL" id="CAH2076717.1"/>
    </source>
</evidence>
<keyword evidence="3" id="KW-1185">Reference proteome</keyword>
<protein>
    <submittedName>
        <fullName evidence="2">Uncharacterized protein</fullName>
    </submittedName>
</protein>
<dbReference type="Proteomes" id="UP000837857">
    <property type="component" value="Chromosome 9"/>
</dbReference>
<proteinExistence type="predicted"/>
<feature type="non-terminal residue" evidence="2">
    <location>
        <position position="1"/>
    </location>
</feature>
<accession>A0ABN8J830</accession>
<gene>
    <name evidence="2" type="ORF">IPOD504_LOCUS17384</name>
</gene>
<reference evidence="2" key="1">
    <citation type="submission" date="2022-03" db="EMBL/GenBank/DDBJ databases">
        <authorList>
            <person name="Martin H S."/>
        </authorList>
    </citation>
    <scope>NUCLEOTIDE SEQUENCE</scope>
</reference>
<feature type="region of interest" description="Disordered" evidence="1">
    <location>
        <begin position="22"/>
        <end position="47"/>
    </location>
</feature>
<sequence length="148" mass="16229">MHGRRGVLKYINFNARIPSETPRSRAAGVRRGGLPTSEAPESGSILQPTTGLGRYPRHYLAAFHGAAVAARPARAFMPSTTHAPSSVSVFASLSRFYALAENVHSRHATHRAYKIANIVFSAVLMDAHRSGLMCNCVIQHWIYLLMSK</sequence>
<organism evidence="2 3">
    <name type="scientific">Iphiclides podalirius</name>
    <name type="common">scarce swallowtail</name>
    <dbReference type="NCBI Taxonomy" id="110791"/>
    <lineage>
        <taxon>Eukaryota</taxon>
        <taxon>Metazoa</taxon>
        <taxon>Ecdysozoa</taxon>
        <taxon>Arthropoda</taxon>
        <taxon>Hexapoda</taxon>
        <taxon>Insecta</taxon>
        <taxon>Pterygota</taxon>
        <taxon>Neoptera</taxon>
        <taxon>Endopterygota</taxon>
        <taxon>Lepidoptera</taxon>
        <taxon>Glossata</taxon>
        <taxon>Ditrysia</taxon>
        <taxon>Papilionoidea</taxon>
        <taxon>Papilionidae</taxon>
        <taxon>Papilioninae</taxon>
        <taxon>Iphiclides</taxon>
    </lineage>
</organism>
<evidence type="ECO:0000313" key="3">
    <source>
        <dbReference type="Proteomes" id="UP000837857"/>
    </source>
</evidence>
<dbReference type="EMBL" id="OW152821">
    <property type="protein sequence ID" value="CAH2076717.1"/>
    <property type="molecule type" value="Genomic_DNA"/>
</dbReference>